<dbReference type="InterPro" id="IPR018946">
    <property type="entry name" value="PhoD-like_MPP"/>
</dbReference>
<dbReference type="InterPro" id="IPR038607">
    <property type="entry name" value="PhoD-like_sf"/>
</dbReference>
<dbReference type="InterPro" id="IPR006311">
    <property type="entry name" value="TAT_signal"/>
</dbReference>
<dbReference type="EMBL" id="CP043494">
    <property type="protein sequence ID" value="WNG49218.1"/>
    <property type="molecule type" value="Genomic_DNA"/>
</dbReference>
<organism evidence="4 5">
    <name type="scientific">Archangium minus</name>
    <dbReference type="NCBI Taxonomy" id="83450"/>
    <lineage>
        <taxon>Bacteria</taxon>
        <taxon>Pseudomonadati</taxon>
        <taxon>Myxococcota</taxon>
        <taxon>Myxococcia</taxon>
        <taxon>Myxococcales</taxon>
        <taxon>Cystobacterineae</taxon>
        <taxon>Archangiaceae</taxon>
        <taxon>Archangium</taxon>
    </lineage>
</organism>
<dbReference type="Proteomes" id="UP001611383">
    <property type="component" value="Chromosome"/>
</dbReference>
<evidence type="ECO:0000256" key="1">
    <source>
        <dbReference type="SAM" id="MobiDB-lite"/>
    </source>
</evidence>
<dbReference type="Gene3D" id="2.60.40.380">
    <property type="entry name" value="Purple acid phosphatase-like, N-terminal"/>
    <property type="match status" value="1"/>
</dbReference>
<dbReference type="Pfam" id="PF16655">
    <property type="entry name" value="PhoD_N"/>
    <property type="match status" value="1"/>
</dbReference>
<dbReference type="PANTHER" id="PTHR43606:SF2">
    <property type="entry name" value="ALKALINE PHOSPHATASE FAMILY PROTEIN (AFU_ORTHOLOGUE AFUA_5G03860)"/>
    <property type="match status" value="1"/>
</dbReference>
<evidence type="ECO:0000313" key="5">
    <source>
        <dbReference type="Proteomes" id="UP001611383"/>
    </source>
</evidence>
<accession>A0ABY9X1G6</accession>
<dbReference type="InterPro" id="IPR029052">
    <property type="entry name" value="Metallo-depent_PP-like"/>
</dbReference>
<evidence type="ECO:0000259" key="2">
    <source>
        <dbReference type="Pfam" id="PF09423"/>
    </source>
</evidence>
<dbReference type="InterPro" id="IPR032093">
    <property type="entry name" value="PhoD_N"/>
</dbReference>
<feature type="domain" description="Phospholipase D N-terminal" evidence="3">
    <location>
        <begin position="45"/>
        <end position="139"/>
    </location>
</feature>
<dbReference type="Gene3D" id="3.60.21.70">
    <property type="entry name" value="PhoD-like phosphatase"/>
    <property type="match status" value="1"/>
</dbReference>
<evidence type="ECO:0000313" key="4">
    <source>
        <dbReference type="EMBL" id="WNG49218.1"/>
    </source>
</evidence>
<feature type="region of interest" description="Disordered" evidence="1">
    <location>
        <begin position="29"/>
        <end position="52"/>
    </location>
</feature>
<evidence type="ECO:0000259" key="3">
    <source>
        <dbReference type="Pfam" id="PF16655"/>
    </source>
</evidence>
<name>A0ABY9X1G6_9BACT</name>
<keyword evidence="5" id="KW-1185">Reference proteome</keyword>
<feature type="domain" description="PhoD-like phosphatase metallophosphatase" evidence="2">
    <location>
        <begin position="151"/>
        <end position="347"/>
    </location>
</feature>
<reference evidence="4 5" key="1">
    <citation type="submission" date="2019-08" db="EMBL/GenBank/DDBJ databases">
        <title>Archangium and Cystobacter genomes.</title>
        <authorList>
            <person name="Chen I.-C.K."/>
            <person name="Wielgoss S."/>
        </authorList>
    </citation>
    <scope>NUCLEOTIDE SEQUENCE [LARGE SCALE GENOMIC DNA]</scope>
    <source>
        <strain evidence="4 5">Cbm 6</strain>
    </source>
</reference>
<dbReference type="InterPro" id="IPR052900">
    <property type="entry name" value="Phospholipid_Metab_Enz"/>
</dbReference>
<dbReference type="PROSITE" id="PS51257">
    <property type="entry name" value="PROKAR_LIPOPROTEIN"/>
    <property type="match status" value="1"/>
</dbReference>
<dbReference type="PANTHER" id="PTHR43606">
    <property type="entry name" value="PHOSPHATASE, PUTATIVE (AFU_ORTHOLOGUE AFUA_6G08710)-RELATED"/>
    <property type="match status" value="1"/>
</dbReference>
<dbReference type="RefSeq" id="WP_395806898.1">
    <property type="nucleotide sequence ID" value="NZ_CP043494.1"/>
</dbReference>
<dbReference type="CDD" id="cd07389">
    <property type="entry name" value="MPP_PhoD"/>
    <property type="match status" value="1"/>
</dbReference>
<dbReference type="SUPFAM" id="SSF56300">
    <property type="entry name" value="Metallo-dependent phosphatases"/>
    <property type="match status" value="1"/>
</dbReference>
<feature type="domain" description="PhoD-like phosphatase metallophosphatase" evidence="2">
    <location>
        <begin position="480"/>
        <end position="662"/>
    </location>
</feature>
<dbReference type="PROSITE" id="PS51318">
    <property type="entry name" value="TAT"/>
    <property type="match status" value="1"/>
</dbReference>
<dbReference type="Pfam" id="PF09423">
    <property type="entry name" value="PhoD"/>
    <property type="match status" value="2"/>
</dbReference>
<sequence>MSQKLHRRTILQCIAAVAASTAFGCRDGGESPAPLTPSPEHFPQSVASGDPRSDSVVLWTRAVDPLRADSATRLTLQVGTDAELTQLVLELKDLEALPAHDHALKVKVANLKPRTTYYYRFIYEQDGKRYASPVGRTRTAPAQGEDVPVRFVFASCQDFIGRYYNTWQYLLQRDEDLDFVVFLGDYIYETTGDTSFQTPDEARRVRFTDTASALPQRGGQYHAAAALSNYRDIYKTLRSDRQLQRVHERYPFIVVWDDHEFSDDCWGSTATYSDGRANERSDERKRNAEQVFFEYIPLDTTQSAAGAINVDNTPRYPDTRIYRDFDYGKHLRLLLTDYRTYRPDHLIPENAYPGTVVMDNTALAEAGVAAVLTSDDYAYVDIDAPEYAQHKGVLQQVYVQLATKAGLSAEAATSQAGEHVRGKLALIYVNQVLAQVGVPPISPTDKPRGLAYAHMGKTDLFNQMGSRYIVVKQTYDLYSGWRYAKSLRASENALGDTQEAWLRETVRADNTWKVVVSSVSLTSMVWNLSDLTDIPANLQTRFYFNVDQWDGFPNKRTELLKYLRDNNVRNALFISGDIHSSHASVEGGIPTLTAPAISSGSVKEMAGSAVLAAGFPADSSVYRRVVTEMESTLRASNPGIVFTNADAHGFVVLEARANEALATFHLIPSSEVKTNYADQPEALAGKFTQKTLRVRDGALIDA</sequence>
<protein>
    <submittedName>
        <fullName evidence="4">Metallophosphatase</fullName>
    </submittedName>
</protein>
<proteinExistence type="predicted"/>
<gene>
    <name evidence="4" type="ORF">F0U60_37695</name>
</gene>